<dbReference type="EMBL" id="BGPR01005124">
    <property type="protein sequence ID" value="GBN07040.1"/>
    <property type="molecule type" value="Genomic_DNA"/>
</dbReference>
<sequence length="126" mass="13996">MVLSRSKRDVWASRNCAWGQRDRLSENGTVPFKMGRLGVPKLCLGTTGQVIRKRNCPFKNGTFGRPEAMLGDNGTFGRLQAVLGGNGTGYQKKGLSRPKRDCIVQNETIPFKSGRMVALVIRKRDK</sequence>
<comment type="caution">
    <text evidence="1">The sequence shown here is derived from an EMBL/GenBank/DDBJ whole genome shotgun (WGS) entry which is preliminary data.</text>
</comment>
<name>A0A4Y2KY99_ARAVE</name>
<reference evidence="1 2" key="1">
    <citation type="journal article" date="2019" name="Sci. Rep.">
        <title>Orb-weaving spider Araneus ventricosus genome elucidates the spidroin gene catalogue.</title>
        <authorList>
            <person name="Kono N."/>
            <person name="Nakamura H."/>
            <person name="Ohtoshi R."/>
            <person name="Moran D.A.P."/>
            <person name="Shinohara A."/>
            <person name="Yoshida Y."/>
            <person name="Fujiwara M."/>
            <person name="Mori M."/>
            <person name="Tomita M."/>
            <person name="Arakawa K."/>
        </authorList>
    </citation>
    <scope>NUCLEOTIDE SEQUENCE [LARGE SCALE GENOMIC DNA]</scope>
</reference>
<gene>
    <name evidence="1" type="ORF">AVEN_201774_1</name>
</gene>
<dbReference type="AlphaFoldDB" id="A0A4Y2KY99"/>
<proteinExistence type="predicted"/>
<dbReference type="Proteomes" id="UP000499080">
    <property type="component" value="Unassembled WGS sequence"/>
</dbReference>
<evidence type="ECO:0000313" key="1">
    <source>
        <dbReference type="EMBL" id="GBN07040.1"/>
    </source>
</evidence>
<organism evidence="1 2">
    <name type="scientific">Araneus ventricosus</name>
    <name type="common">Orbweaver spider</name>
    <name type="synonym">Epeira ventricosa</name>
    <dbReference type="NCBI Taxonomy" id="182803"/>
    <lineage>
        <taxon>Eukaryota</taxon>
        <taxon>Metazoa</taxon>
        <taxon>Ecdysozoa</taxon>
        <taxon>Arthropoda</taxon>
        <taxon>Chelicerata</taxon>
        <taxon>Arachnida</taxon>
        <taxon>Araneae</taxon>
        <taxon>Araneomorphae</taxon>
        <taxon>Entelegynae</taxon>
        <taxon>Araneoidea</taxon>
        <taxon>Araneidae</taxon>
        <taxon>Araneus</taxon>
    </lineage>
</organism>
<keyword evidence="2" id="KW-1185">Reference proteome</keyword>
<accession>A0A4Y2KY99</accession>
<evidence type="ECO:0000313" key="2">
    <source>
        <dbReference type="Proteomes" id="UP000499080"/>
    </source>
</evidence>
<protein>
    <submittedName>
        <fullName evidence="1">Uncharacterized protein</fullName>
    </submittedName>
</protein>